<reference evidence="2" key="1">
    <citation type="submission" date="2015-03" db="EMBL/GenBank/DDBJ databases">
        <title>Draft genome sequence of a novel methanotroph (Sn10-6) isolated from flooded ricefield rhizosphere in India.</title>
        <authorList>
            <person name="Pandit P.S."/>
            <person name="Pore S.D."/>
            <person name="Arora P."/>
            <person name="Kapse N.G."/>
            <person name="Dhakephalkar P.K."/>
            <person name="Rahalkar M.C."/>
        </authorList>
    </citation>
    <scope>NUCLEOTIDE SEQUENCE [LARGE SCALE GENOMIC DNA]</scope>
    <source>
        <strain evidence="2">Sn10-6</strain>
    </source>
</reference>
<name>A0A0F3IKZ8_9GAMM</name>
<reference evidence="1 2" key="2">
    <citation type="journal article" date="2016" name="Microb. Ecol.">
        <title>Genome Characteristics of a Novel Type I Methanotroph (Sn10-6) Isolated from a Flooded Indian Rice Field.</title>
        <authorList>
            <person name="Rahalkar M.C."/>
            <person name="Pandit P.S."/>
            <person name="Dhakephalkar P.K."/>
            <person name="Pore S."/>
            <person name="Arora P."/>
            <person name="Kapse N."/>
        </authorList>
    </citation>
    <scope>NUCLEOTIDE SEQUENCE [LARGE SCALE GENOMIC DNA]</scope>
    <source>
        <strain evidence="1 2">Sn10-6</strain>
    </source>
</reference>
<accession>A0A0F3IKZ8</accession>
<keyword evidence="2" id="KW-1185">Reference proteome</keyword>
<protein>
    <submittedName>
        <fullName evidence="1">Uncharacterized protein</fullName>
    </submittedName>
</protein>
<evidence type="ECO:0000313" key="1">
    <source>
        <dbReference type="EMBL" id="KJV06234.1"/>
    </source>
</evidence>
<dbReference type="EMBL" id="LAJX01000124">
    <property type="protein sequence ID" value="KJV06234.1"/>
    <property type="molecule type" value="Genomic_DNA"/>
</dbReference>
<proteinExistence type="predicted"/>
<dbReference type="RefSeq" id="WP_045779509.1">
    <property type="nucleotide sequence ID" value="NZ_LAJX01000124.1"/>
</dbReference>
<evidence type="ECO:0000313" key="2">
    <source>
        <dbReference type="Proteomes" id="UP000033684"/>
    </source>
</evidence>
<dbReference type="AlphaFoldDB" id="A0A0F3IKZ8"/>
<organism evidence="1 2">
    <name type="scientific">Methylocucumis oryzae</name>
    <dbReference type="NCBI Taxonomy" id="1632867"/>
    <lineage>
        <taxon>Bacteria</taxon>
        <taxon>Pseudomonadati</taxon>
        <taxon>Pseudomonadota</taxon>
        <taxon>Gammaproteobacteria</taxon>
        <taxon>Methylococcales</taxon>
        <taxon>Methylococcaceae</taxon>
        <taxon>Methylocucumis</taxon>
    </lineage>
</organism>
<comment type="caution">
    <text evidence="1">The sequence shown here is derived from an EMBL/GenBank/DDBJ whole genome shotgun (WGS) entry which is preliminary data.</text>
</comment>
<sequence length="82" mass="9113">MVIIDFSNTKKEAFLRGFEKGLAAPVMLFGHFQAPNVNTIPQVTVQSIEIGEAIENDWKAIGTDLRNVIEHHGKDYTSKTPS</sequence>
<dbReference type="OrthoDB" id="7066799at2"/>
<gene>
    <name evidence="1" type="ORF">VZ94_12690</name>
</gene>
<dbReference type="Proteomes" id="UP000033684">
    <property type="component" value="Unassembled WGS sequence"/>
</dbReference>